<evidence type="ECO:0000313" key="3">
    <source>
        <dbReference type="Proteomes" id="UP000316621"/>
    </source>
</evidence>
<dbReference type="Gramene" id="RZC75862">
    <property type="protein sequence ID" value="RZC75862"/>
    <property type="gene ID" value="C5167_000089"/>
</dbReference>
<dbReference type="InterPro" id="IPR037239">
    <property type="entry name" value="OSBP_sf"/>
</dbReference>
<gene>
    <name evidence="2" type="ORF">C5167_000089</name>
</gene>
<dbReference type="OMA" id="NFKPSRW"/>
<dbReference type="EMBL" id="CM010723">
    <property type="protein sequence ID" value="RZC75862.1"/>
    <property type="molecule type" value="Genomic_DNA"/>
</dbReference>
<dbReference type="InterPro" id="IPR000648">
    <property type="entry name" value="Oxysterol-bd"/>
</dbReference>
<dbReference type="PANTHER" id="PTHR10972:SF136">
    <property type="entry name" value="OXYSTEROL-BINDING PROTEIN 8"/>
    <property type="match status" value="1"/>
</dbReference>
<dbReference type="GO" id="GO:0016020">
    <property type="term" value="C:membrane"/>
    <property type="evidence" value="ECO:0007669"/>
    <property type="project" value="TreeGrafter"/>
</dbReference>
<dbReference type="AlphaFoldDB" id="A0A4Y7KTY0"/>
<dbReference type="FunFam" id="2.40.160.120:FF:000009">
    <property type="entry name" value="oxysterol-binding protein-related protein 3C"/>
    <property type="match status" value="1"/>
</dbReference>
<keyword evidence="3" id="KW-1185">Reference proteome</keyword>
<accession>A0A4Y7KTY0</accession>
<sequence>MASAKVQKKSSSRLLSSLSFGGFVKTHKPANSNGGIEDIAVALSEGLSFKQLDQVGKPPINGGQSKLSKQLEEKERTWNMLTSLSAIPISYFEPVTQLQKIAEVMGCCHLLDKADECEDPYMRLVYASSWATSFLYTSQRTLKPFDPILGETFELVNHHGISYIAEQVSDSPPLGASHAENDHFTYDSTSRLKTKFFANSIDVCPLERTRITLKRDGVVLDLVPPPSKANNIVVGKTWIDFTGHLTMTNVTTGDKVVLNFKPSRWFSTGRPSEVDGYVYNAAKEPQIRMTGKWNSSMSYQPCDIKGEPLTGTELKEVWSVGDTPKTETLPYTYFGDKINSFETAPEKLLSSDSRLRPDRYAYETGDLSKAGTEKSRLEERQKAEKKRRKASGVKYSPKWFDRTEEVVATQWGDLEVYQFNGKYNERRELLNSSNTGASNVRETEFHPWQ</sequence>
<feature type="compositionally biased region" description="Basic and acidic residues" evidence="1">
    <location>
        <begin position="371"/>
        <end position="382"/>
    </location>
</feature>
<reference evidence="2 3" key="1">
    <citation type="journal article" date="2018" name="Science">
        <title>The opium poppy genome and morphinan production.</title>
        <authorList>
            <person name="Guo L."/>
            <person name="Winzer T."/>
            <person name="Yang X."/>
            <person name="Li Y."/>
            <person name="Ning Z."/>
            <person name="He Z."/>
            <person name="Teodor R."/>
            <person name="Lu Y."/>
            <person name="Bowser T.A."/>
            <person name="Graham I.A."/>
            <person name="Ye K."/>
        </authorList>
    </citation>
    <scope>NUCLEOTIDE SEQUENCE [LARGE SCALE GENOMIC DNA]</scope>
    <source>
        <strain evidence="3">cv. HN1</strain>
        <tissue evidence="2">Leaves</tissue>
    </source>
</reference>
<dbReference type="Pfam" id="PF01237">
    <property type="entry name" value="Oxysterol_BP"/>
    <property type="match status" value="1"/>
</dbReference>
<dbReference type="Gene3D" id="3.30.70.3490">
    <property type="match status" value="1"/>
</dbReference>
<protein>
    <recommendedName>
        <fullName evidence="4">Oxysterol-binding protein</fullName>
    </recommendedName>
</protein>
<dbReference type="Gene3D" id="2.40.160.120">
    <property type="match status" value="1"/>
</dbReference>
<name>A0A4Y7KTY0_PAPSO</name>
<dbReference type="Proteomes" id="UP000316621">
    <property type="component" value="Chromosome 9"/>
</dbReference>
<proteinExistence type="predicted"/>
<evidence type="ECO:0000313" key="2">
    <source>
        <dbReference type="EMBL" id="RZC75862.1"/>
    </source>
</evidence>
<evidence type="ECO:0000256" key="1">
    <source>
        <dbReference type="SAM" id="MobiDB-lite"/>
    </source>
</evidence>
<dbReference type="GO" id="GO:0032934">
    <property type="term" value="F:sterol binding"/>
    <property type="evidence" value="ECO:0007669"/>
    <property type="project" value="TreeGrafter"/>
</dbReference>
<organism evidence="2 3">
    <name type="scientific">Papaver somniferum</name>
    <name type="common">Opium poppy</name>
    <dbReference type="NCBI Taxonomy" id="3469"/>
    <lineage>
        <taxon>Eukaryota</taxon>
        <taxon>Viridiplantae</taxon>
        <taxon>Streptophyta</taxon>
        <taxon>Embryophyta</taxon>
        <taxon>Tracheophyta</taxon>
        <taxon>Spermatophyta</taxon>
        <taxon>Magnoliopsida</taxon>
        <taxon>Ranunculales</taxon>
        <taxon>Papaveraceae</taxon>
        <taxon>Papaveroideae</taxon>
        <taxon>Papaver</taxon>
    </lineage>
</organism>
<dbReference type="PANTHER" id="PTHR10972">
    <property type="entry name" value="OXYSTEROL-BINDING PROTEIN-RELATED"/>
    <property type="match status" value="1"/>
</dbReference>
<feature type="region of interest" description="Disordered" evidence="1">
    <location>
        <begin position="360"/>
        <end position="389"/>
    </location>
</feature>
<dbReference type="STRING" id="3469.A0A4Y7KTY0"/>
<dbReference type="GO" id="GO:0005829">
    <property type="term" value="C:cytosol"/>
    <property type="evidence" value="ECO:0007669"/>
    <property type="project" value="TreeGrafter"/>
</dbReference>
<evidence type="ECO:0008006" key="4">
    <source>
        <dbReference type="Google" id="ProtNLM"/>
    </source>
</evidence>
<dbReference type="OrthoDB" id="1854502at2759"/>
<dbReference type="SUPFAM" id="SSF144000">
    <property type="entry name" value="Oxysterol-binding protein-like"/>
    <property type="match status" value="1"/>
</dbReference>